<comment type="subcellular location">
    <subcellularLocation>
        <location evidence="1">Cell membrane</location>
        <topology evidence="1">Multi-pass membrane protein</topology>
    </subcellularLocation>
</comment>
<dbReference type="PANTHER" id="PTHR34582">
    <property type="entry name" value="UPF0702 TRANSMEMBRANE PROTEIN YCAP"/>
    <property type="match status" value="1"/>
</dbReference>
<dbReference type="RefSeq" id="WP_057630880.1">
    <property type="nucleotide sequence ID" value="NZ_LDJJ01000124.1"/>
</dbReference>
<organism evidence="10 11">
    <name type="scientific">Stenotrophomonas terrae</name>
    <dbReference type="NCBI Taxonomy" id="405446"/>
    <lineage>
        <taxon>Bacteria</taxon>
        <taxon>Pseudomonadati</taxon>
        <taxon>Pseudomonadota</taxon>
        <taxon>Gammaproteobacteria</taxon>
        <taxon>Lysobacterales</taxon>
        <taxon>Lysobacteraceae</taxon>
        <taxon>Stenotrophomonas</taxon>
    </lineage>
</organism>
<dbReference type="AlphaFoldDB" id="A0A0R0C680"/>
<protein>
    <submittedName>
        <fullName evidence="10">Membrane protein</fullName>
    </submittedName>
</protein>
<comment type="caution">
    <text evidence="10">The sequence shown here is derived from an EMBL/GenBank/DDBJ whole genome shotgun (WGS) entry which is preliminary data.</text>
</comment>
<feature type="transmembrane region" description="Helical" evidence="7">
    <location>
        <begin position="14"/>
        <end position="33"/>
    </location>
</feature>
<dbReference type="InterPro" id="IPR048454">
    <property type="entry name" value="YetF_N"/>
</dbReference>
<evidence type="ECO:0000313" key="11">
    <source>
        <dbReference type="Proteomes" id="UP000051863"/>
    </source>
</evidence>
<evidence type="ECO:0000256" key="4">
    <source>
        <dbReference type="ARBA" id="ARBA00022692"/>
    </source>
</evidence>
<evidence type="ECO:0000256" key="2">
    <source>
        <dbReference type="ARBA" id="ARBA00006448"/>
    </source>
</evidence>
<dbReference type="PANTHER" id="PTHR34582:SF6">
    <property type="entry name" value="UPF0702 TRANSMEMBRANE PROTEIN YCAP"/>
    <property type="match status" value="1"/>
</dbReference>
<reference evidence="10 11" key="1">
    <citation type="submission" date="2015-05" db="EMBL/GenBank/DDBJ databases">
        <title>Genome sequencing and analysis of members of genus Stenotrophomonas.</title>
        <authorList>
            <person name="Patil P.P."/>
            <person name="Midha S."/>
            <person name="Patil P.B."/>
        </authorList>
    </citation>
    <scope>NUCLEOTIDE SEQUENCE [LARGE SCALE GENOMIC DNA]</scope>
    <source>
        <strain evidence="10 11">DSM 18941</strain>
    </source>
</reference>
<evidence type="ECO:0000259" key="8">
    <source>
        <dbReference type="Pfam" id="PF04239"/>
    </source>
</evidence>
<evidence type="ECO:0000256" key="6">
    <source>
        <dbReference type="ARBA" id="ARBA00023136"/>
    </source>
</evidence>
<dbReference type="OrthoDB" id="9793799at2"/>
<gene>
    <name evidence="10" type="ORF">ABB27_19075</name>
</gene>
<evidence type="ECO:0000313" key="10">
    <source>
        <dbReference type="EMBL" id="KRG61316.1"/>
    </source>
</evidence>
<dbReference type="InterPro" id="IPR023090">
    <property type="entry name" value="UPF0702_alpha/beta_dom_sf"/>
</dbReference>
<evidence type="ECO:0000256" key="1">
    <source>
        <dbReference type="ARBA" id="ARBA00004651"/>
    </source>
</evidence>
<sequence>MSDLFALAMPWWEFVLRAVIVYVVVLLMVRVAGKRTLGQFTPFDMLLLVLLGNAVQNALLGQDTSLGGGLLLAATLIALNYFVGWITTRSPVAERVIEGEPVVLARHGHVLQKVLRRELVSKADFAKAMRDAGCDEVDEVDLALLETNGHITIILKKAQR</sequence>
<keyword evidence="4 7" id="KW-0812">Transmembrane</keyword>
<keyword evidence="11" id="KW-1185">Reference proteome</keyword>
<dbReference type="Pfam" id="PF04239">
    <property type="entry name" value="DUF421"/>
    <property type="match status" value="1"/>
</dbReference>
<evidence type="ECO:0000256" key="7">
    <source>
        <dbReference type="SAM" id="Phobius"/>
    </source>
</evidence>
<keyword evidence="6 7" id="KW-0472">Membrane</keyword>
<keyword evidence="5 7" id="KW-1133">Transmembrane helix</keyword>
<dbReference type="Gene3D" id="3.30.240.20">
    <property type="entry name" value="bsu07140 like domains"/>
    <property type="match status" value="1"/>
</dbReference>
<dbReference type="Pfam" id="PF20730">
    <property type="entry name" value="YetF_N"/>
    <property type="match status" value="1"/>
</dbReference>
<comment type="similarity">
    <text evidence="2">Belongs to the UPF0702 family.</text>
</comment>
<name>A0A0R0C680_9GAMM</name>
<evidence type="ECO:0000256" key="5">
    <source>
        <dbReference type="ARBA" id="ARBA00022989"/>
    </source>
</evidence>
<feature type="transmembrane region" description="Helical" evidence="7">
    <location>
        <begin position="40"/>
        <end position="60"/>
    </location>
</feature>
<feature type="domain" description="YetF C-terminal" evidence="8">
    <location>
        <begin position="90"/>
        <end position="158"/>
    </location>
</feature>
<dbReference type="EMBL" id="LDJJ01000124">
    <property type="protein sequence ID" value="KRG61316.1"/>
    <property type="molecule type" value="Genomic_DNA"/>
</dbReference>
<dbReference type="PATRIC" id="fig|405446.3.peg.214"/>
<proteinExistence type="inferred from homology"/>
<dbReference type="Proteomes" id="UP000051863">
    <property type="component" value="Unassembled WGS sequence"/>
</dbReference>
<evidence type="ECO:0000259" key="9">
    <source>
        <dbReference type="Pfam" id="PF20730"/>
    </source>
</evidence>
<feature type="domain" description="YetF-like N-terminal transmembrane" evidence="9">
    <location>
        <begin position="14"/>
        <end position="86"/>
    </location>
</feature>
<dbReference type="GO" id="GO:0005886">
    <property type="term" value="C:plasma membrane"/>
    <property type="evidence" value="ECO:0007669"/>
    <property type="project" value="UniProtKB-SubCell"/>
</dbReference>
<accession>A0A0R0C680</accession>
<evidence type="ECO:0000256" key="3">
    <source>
        <dbReference type="ARBA" id="ARBA00022475"/>
    </source>
</evidence>
<dbReference type="InterPro" id="IPR007353">
    <property type="entry name" value="DUF421"/>
</dbReference>
<feature type="transmembrane region" description="Helical" evidence="7">
    <location>
        <begin position="66"/>
        <end position="86"/>
    </location>
</feature>
<keyword evidence="3" id="KW-1003">Cell membrane</keyword>